<evidence type="ECO:0000313" key="3">
    <source>
        <dbReference type="EMBL" id="CAH1722993.1"/>
    </source>
</evidence>
<dbReference type="PANTHER" id="PTHR35270">
    <property type="entry name" value="FUSELESS, ISOFORM A"/>
    <property type="match status" value="1"/>
</dbReference>
<evidence type="ECO:0000256" key="1">
    <source>
        <dbReference type="SAM" id="MobiDB-lite"/>
    </source>
</evidence>
<dbReference type="GO" id="GO:0007274">
    <property type="term" value="P:neuromuscular synaptic transmission"/>
    <property type="evidence" value="ECO:0007669"/>
    <property type="project" value="TreeGrafter"/>
</dbReference>
<feature type="transmembrane region" description="Helical" evidence="2">
    <location>
        <begin position="322"/>
        <end position="339"/>
    </location>
</feature>
<feature type="transmembrane region" description="Helical" evidence="2">
    <location>
        <begin position="51"/>
        <end position="70"/>
    </location>
</feature>
<feature type="transmembrane region" description="Helical" evidence="2">
    <location>
        <begin position="208"/>
        <end position="230"/>
    </location>
</feature>
<feature type="transmembrane region" description="Helical" evidence="2">
    <location>
        <begin position="283"/>
        <end position="302"/>
    </location>
</feature>
<keyword evidence="2" id="KW-0472">Membrane</keyword>
<feature type="transmembrane region" description="Helical" evidence="2">
    <location>
        <begin position="115"/>
        <end position="138"/>
    </location>
</feature>
<reference evidence="3" key="2">
    <citation type="submission" date="2022-10" db="EMBL/GenBank/DDBJ databases">
        <authorList>
            <consortium name="ENA_rothamsted_submissions"/>
            <consortium name="culmorum"/>
            <person name="King R."/>
        </authorList>
    </citation>
    <scope>NUCLEOTIDE SEQUENCE</scope>
</reference>
<dbReference type="InterPro" id="IPR032751">
    <property type="entry name" value="Fuseless"/>
</dbReference>
<proteinExistence type="predicted"/>
<keyword evidence="2" id="KW-0812">Transmembrane</keyword>
<sequence>MSATDEHVDQRLKPPQNRRPELQQVELARRSPPRYGVDPAWTYRALTVLDVFLHVFVASTFVIGIWRASYQLFVHYHTAMNPWLATGGSVLVQLLLSILSDPLVRYFKRKNHSKIAFWVISRVYIYARFVIGMIMYVYQEWLLEVTLNHVHIAIPPSIVLTIAIGILCCVRMLATIMGPPTCGLEFDPKPEEIFQFERMFWPEDGTGSWLYVLDSFFSVCIIGSLVVIVWRGVWSLMDEYIYPEDENTSAIMSLVIGYSVVLLAFALQPAVKKLVNKINGLKRILAVDVYLLFSFFGAVNVWRGVWVMLDNHFIPDARITSYWVSHIACFGFLVLLNSSNSILVRGVYIDAEEDGTQCVDFPCYYVRLLVQKRKRKKQIRIDEEGKEMMQIKIEKEEKTEEINEKILLTSENGDTAISNKTEETLNNSSKIV</sequence>
<organism evidence="3 4">
    <name type="scientific">Aphis gossypii</name>
    <name type="common">Cotton aphid</name>
    <dbReference type="NCBI Taxonomy" id="80765"/>
    <lineage>
        <taxon>Eukaryota</taxon>
        <taxon>Metazoa</taxon>
        <taxon>Ecdysozoa</taxon>
        <taxon>Arthropoda</taxon>
        <taxon>Hexapoda</taxon>
        <taxon>Insecta</taxon>
        <taxon>Pterygota</taxon>
        <taxon>Neoptera</taxon>
        <taxon>Paraneoptera</taxon>
        <taxon>Hemiptera</taxon>
        <taxon>Sternorrhyncha</taxon>
        <taxon>Aphidomorpha</taxon>
        <taxon>Aphidoidea</taxon>
        <taxon>Aphididae</taxon>
        <taxon>Aphidini</taxon>
        <taxon>Aphis</taxon>
        <taxon>Aphis</taxon>
    </lineage>
</organism>
<dbReference type="EMBL" id="OU899035">
    <property type="protein sequence ID" value="CAH1722993.1"/>
    <property type="molecule type" value="Genomic_DNA"/>
</dbReference>
<evidence type="ECO:0000313" key="4">
    <source>
        <dbReference type="Proteomes" id="UP001154329"/>
    </source>
</evidence>
<dbReference type="GO" id="GO:0070073">
    <property type="term" value="P:clustering of voltage-gated calcium channels"/>
    <property type="evidence" value="ECO:0007669"/>
    <property type="project" value="TreeGrafter"/>
</dbReference>
<dbReference type="PANTHER" id="PTHR35270:SF2">
    <property type="entry name" value="FUSELESS, ISOFORM A"/>
    <property type="match status" value="1"/>
</dbReference>
<keyword evidence="4" id="KW-1185">Reference proteome</keyword>
<dbReference type="GO" id="GO:0042734">
    <property type="term" value="C:presynaptic membrane"/>
    <property type="evidence" value="ECO:0007669"/>
    <property type="project" value="TreeGrafter"/>
</dbReference>
<feature type="region of interest" description="Disordered" evidence="1">
    <location>
        <begin position="1"/>
        <end position="20"/>
    </location>
</feature>
<feature type="compositionally biased region" description="Basic and acidic residues" evidence="1">
    <location>
        <begin position="1"/>
        <end position="12"/>
    </location>
</feature>
<dbReference type="Proteomes" id="UP001154329">
    <property type="component" value="Chromosome 2"/>
</dbReference>
<reference evidence="3" key="1">
    <citation type="submission" date="2022-02" db="EMBL/GenBank/DDBJ databases">
        <authorList>
            <person name="King R."/>
        </authorList>
    </citation>
    <scope>NUCLEOTIDE SEQUENCE</scope>
</reference>
<gene>
    <name evidence="3" type="ORF">APHIGO_LOCUS4995</name>
</gene>
<name>A0A9P0IZK2_APHGO</name>
<feature type="transmembrane region" description="Helical" evidence="2">
    <location>
        <begin position="150"/>
        <end position="170"/>
    </location>
</feature>
<dbReference type="Pfam" id="PF15993">
    <property type="entry name" value="Fuseless"/>
    <property type="match status" value="1"/>
</dbReference>
<accession>A0A9P0IZK2</accession>
<dbReference type="AlphaFoldDB" id="A0A9P0IZK2"/>
<dbReference type="OrthoDB" id="45313at2759"/>
<keyword evidence="2" id="KW-1133">Transmembrane helix</keyword>
<dbReference type="GO" id="GO:0007270">
    <property type="term" value="P:neuron-neuron synaptic transmission"/>
    <property type="evidence" value="ECO:0007669"/>
    <property type="project" value="TreeGrafter"/>
</dbReference>
<protein>
    <submittedName>
        <fullName evidence="3">Uncharacterized protein</fullName>
    </submittedName>
</protein>
<feature type="transmembrane region" description="Helical" evidence="2">
    <location>
        <begin position="250"/>
        <end position="271"/>
    </location>
</feature>
<evidence type="ECO:0000256" key="2">
    <source>
        <dbReference type="SAM" id="Phobius"/>
    </source>
</evidence>